<evidence type="ECO:0000256" key="1">
    <source>
        <dbReference type="SAM" id="MobiDB-lite"/>
    </source>
</evidence>
<feature type="compositionally biased region" description="Basic residues" evidence="1">
    <location>
        <begin position="341"/>
        <end position="358"/>
    </location>
</feature>
<gene>
    <name evidence="2" type="primary">BBOV_II003070</name>
</gene>
<dbReference type="EMBL" id="AK442155">
    <property type="protein sequence ID" value="BAN65949.1"/>
    <property type="molecule type" value="mRNA"/>
</dbReference>
<organism evidence="2">
    <name type="scientific">Babesia bovis</name>
    <dbReference type="NCBI Taxonomy" id="5865"/>
    <lineage>
        <taxon>Eukaryota</taxon>
        <taxon>Sar</taxon>
        <taxon>Alveolata</taxon>
        <taxon>Apicomplexa</taxon>
        <taxon>Aconoidasida</taxon>
        <taxon>Piroplasmida</taxon>
        <taxon>Babesiidae</taxon>
        <taxon>Babesia</taxon>
    </lineage>
</organism>
<accession>S6BI70</accession>
<evidence type="ECO:0000313" key="2">
    <source>
        <dbReference type="EMBL" id="BAN65949.1"/>
    </source>
</evidence>
<dbReference type="VEuPathDB" id="PiroplasmaDB:BBOV_II003070"/>
<proteinExistence type="evidence at transcript level"/>
<dbReference type="AlphaFoldDB" id="S6BI70"/>
<sequence length="358" mass="41454">MASHLTTHVHRMEPRHLIQAVDVFGCFERFPEQLFMEVFYSMIKYSEKLTGAEYAAVFRCLAQWQIRNPQLIAALSRGLCTNISILRYPELCQVAACARQMDIADEAFYLVLDEWQHKELQLMTIQELMDATKQLKSQEIKYEPYHNALFNEFVKQTKELNGTAGINQLADPFDCLNQLRLMDAVSKEFLLALTKWCEDAVHNPPTRSQKRPESHDLVNLYNMAVEYNIDMSYLDKAILKFVTSKGGLRLRSPKPIATRYKPNRKYIYAVDPEEPGKIRPPLHLPEDYIEDVPEEEAQRSVAMRAESEHIQSILDELDPLPKGVDFKKKHKPSTQSCGKASFRHKAKTTKHRNIPYTH</sequence>
<feature type="region of interest" description="Disordered" evidence="1">
    <location>
        <begin position="324"/>
        <end position="358"/>
    </location>
</feature>
<reference evidence="2" key="1">
    <citation type="journal article" date="2014" name="BMC Genomics">
        <title>The Babesia bovis gene and promoter model: an update from full-length EST analysis.</title>
        <authorList>
            <person name="Yamagishi J."/>
            <person name="Wakaguri H."/>
            <person name="Yokoyama N."/>
            <person name="Yamashita R."/>
            <person name="Suzuki Y."/>
            <person name="Xuan X."/>
            <person name="Igarashi I."/>
        </authorList>
    </citation>
    <scope>NUCLEOTIDE SEQUENCE</scope>
    <source>
        <strain evidence="2">Texas</strain>
    </source>
</reference>
<protein>
    <submittedName>
        <fullName evidence="2">Uncharacterized protein</fullName>
    </submittedName>
</protein>
<name>S6BI70_BABBO</name>